<feature type="transmembrane region" description="Helical" evidence="6">
    <location>
        <begin position="19"/>
        <end position="40"/>
    </location>
</feature>
<keyword evidence="5 6" id="KW-0472">Membrane</keyword>
<reference evidence="9" key="1">
    <citation type="submission" date="2016-10" db="EMBL/GenBank/DDBJ databases">
        <authorList>
            <person name="Varghese N."/>
            <person name="Submissions S."/>
        </authorList>
    </citation>
    <scope>NUCLEOTIDE SEQUENCE [LARGE SCALE GENOMIC DNA]</scope>
    <source>
        <strain evidence="9">CGMCC 1.10658</strain>
    </source>
</reference>
<evidence type="ECO:0000256" key="6">
    <source>
        <dbReference type="SAM" id="Phobius"/>
    </source>
</evidence>
<dbReference type="Proteomes" id="UP000199305">
    <property type="component" value="Unassembled WGS sequence"/>
</dbReference>
<feature type="domain" description="Cation efflux protein transmembrane" evidence="7">
    <location>
        <begin position="19"/>
        <end position="195"/>
    </location>
</feature>
<feature type="transmembrane region" description="Helical" evidence="6">
    <location>
        <begin position="82"/>
        <end position="100"/>
    </location>
</feature>
<evidence type="ECO:0000313" key="9">
    <source>
        <dbReference type="Proteomes" id="UP000199305"/>
    </source>
</evidence>
<dbReference type="PANTHER" id="PTHR11562:SF17">
    <property type="entry name" value="RE54080P-RELATED"/>
    <property type="match status" value="1"/>
</dbReference>
<keyword evidence="3" id="KW-0864">Zinc transport</keyword>
<dbReference type="InterPro" id="IPR027469">
    <property type="entry name" value="Cation_efflux_TMD_sf"/>
</dbReference>
<evidence type="ECO:0000259" key="7">
    <source>
        <dbReference type="Pfam" id="PF01545"/>
    </source>
</evidence>
<dbReference type="PANTHER" id="PTHR11562">
    <property type="entry name" value="CATION EFFLUX PROTEIN/ ZINC TRANSPORTER"/>
    <property type="match status" value="1"/>
</dbReference>
<dbReference type="InterPro" id="IPR050681">
    <property type="entry name" value="CDF/SLC30A"/>
</dbReference>
<dbReference type="Gene3D" id="1.20.1510.10">
    <property type="entry name" value="Cation efflux protein transmembrane domain"/>
    <property type="match status" value="1"/>
</dbReference>
<evidence type="ECO:0000256" key="2">
    <source>
        <dbReference type="ARBA" id="ARBA00022692"/>
    </source>
</evidence>
<dbReference type="SUPFAM" id="SSF161111">
    <property type="entry name" value="Cation efflux protein transmembrane domain-like"/>
    <property type="match status" value="1"/>
</dbReference>
<gene>
    <name evidence="8" type="ORF">SAMN05216212_2934</name>
</gene>
<dbReference type="InterPro" id="IPR058533">
    <property type="entry name" value="Cation_efflux_TM"/>
</dbReference>
<keyword evidence="2 6" id="KW-0812">Transmembrane</keyword>
<dbReference type="OrthoDB" id="9799649at2"/>
<keyword evidence="4 6" id="KW-1133">Transmembrane helix</keyword>
<dbReference type="GO" id="GO:0005886">
    <property type="term" value="C:plasma membrane"/>
    <property type="evidence" value="ECO:0007669"/>
    <property type="project" value="TreeGrafter"/>
</dbReference>
<accession>A0A1G9DXI1</accession>
<keyword evidence="3" id="KW-0862">Zinc</keyword>
<evidence type="ECO:0000256" key="3">
    <source>
        <dbReference type="ARBA" id="ARBA00022906"/>
    </source>
</evidence>
<keyword evidence="3" id="KW-0813">Transport</keyword>
<feature type="transmembrane region" description="Helical" evidence="6">
    <location>
        <begin position="106"/>
        <end position="128"/>
    </location>
</feature>
<dbReference type="GO" id="GO:0005385">
    <property type="term" value="F:zinc ion transmembrane transporter activity"/>
    <property type="evidence" value="ECO:0007669"/>
    <property type="project" value="TreeGrafter"/>
</dbReference>
<feature type="transmembrane region" description="Helical" evidence="6">
    <location>
        <begin position="149"/>
        <end position="166"/>
    </location>
</feature>
<name>A0A1G9DXI1_9GAMM</name>
<keyword evidence="3" id="KW-0406">Ion transport</keyword>
<dbReference type="Pfam" id="PF01545">
    <property type="entry name" value="Cation_efflux"/>
    <property type="match status" value="1"/>
</dbReference>
<dbReference type="AlphaFoldDB" id="A0A1G9DXI1"/>
<evidence type="ECO:0000256" key="4">
    <source>
        <dbReference type="ARBA" id="ARBA00022989"/>
    </source>
</evidence>
<proteinExistence type="predicted"/>
<evidence type="ECO:0000313" key="8">
    <source>
        <dbReference type="EMBL" id="SDK68591.1"/>
    </source>
</evidence>
<dbReference type="RefSeq" id="WP_091515976.1">
    <property type="nucleotide sequence ID" value="NZ_FNFH01000007.1"/>
</dbReference>
<protein>
    <submittedName>
        <fullName evidence="8">Cation diffusion facilitator family transporter</fullName>
    </submittedName>
</protein>
<feature type="transmembrane region" description="Helical" evidence="6">
    <location>
        <begin position="52"/>
        <end position="70"/>
    </location>
</feature>
<dbReference type="EMBL" id="FNFH01000007">
    <property type="protein sequence ID" value="SDK68591.1"/>
    <property type="molecule type" value="Genomic_DNA"/>
</dbReference>
<evidence type="ECO:0000256" key="5">
    <source>
        <dbReference type="ARBA" id="ARBA00023136"/>
    </source>
</evidence>
<keyword evidence="9" id="KW-1185">Reference proteome</keyword>
<evidence type="ECO:0000256" key="1">
    <source>
        <dbReference type="ARBA" id="ARBA00004141"/>
    </source>
</evidence>
<comment type="subcellular location">
    <subcellularLocation>
        <location evidence="1">Membrane</location>
        <topology evidence="1">Multi-pass membrane protein</topology>
    </subcellularLocation>
</comment>
<dbReference type="STRING" id="658219.SAMN05216212_2934"/>
<sequence length="198" mass="20798">MTDSCEELDASSARERKTLIAVLAINAVMFVAELVAGLLAESTALIADSLDMLADASVYAISLYAVGRGASLQRRAARMSGVLQVTLALLVLLDVVRRFLLGSDPACGLMAGVGLVALAANIACLLLVARHRDAGVHMRASVIFSANDVIANLGVIASAGLVWWLDSRYPDLVIGVVIAVVVFLGGIRILRESARSPR</sequence>
<organism evidence="8 9">
    <name type="scientific">Microbulbifer yueqingensis</name>
    <dbReference type="NCBI Taxonomy" id="658219"/>
    <lineage>
        <taxon>Bacteria</taxon>
        <taxon>Pseudomonadati</taxon>
        <taxon>Pseudomonadota</taxon>
        <taxon>Gammaproteobacteria</taxon>
        <taxon>Cellvibrionales</taxon>
        <taxon>Microbulbiferaceae</taxon>
        <taxon>Microbulbifer</taxon>
    </lineage>
</organism>
<feature type="transmembrane region" description="Helical" evidence="6">
    <location>
        <begin position="172"/>
        <end position="190"/>
    </location>
</feature>